<dbReference type="InterPro" id="IPR028889">
    <property type="entry name" value="USP"/>
</dbReference>
<dbReference type="CDD" id="cd02674">
    <property type="entry name" value="Peptidase_C19R"/>
    <property type="match status" value="1"/>
</dbReference>
<dbReference type="eggNOG" id="KOG1870">
    <property type="taxonomic scope" value="Eukaryota"/>
</dbReference>
<reference evidence="12" key="5">
    <citation type="submission" date="2015-06" db="UniProtKB">
        <authorList>
            <consortium name="EnsemblFungi"/>
        </authorList>
    </citation>
    <scope>IDENTIFICATION</scope>
    <source>
        <strain evidence="12">ATCC 64411</strain>
    </source>
</reference>
<feature type="region of interest" description="Disordered" evidence="8">
    <location>
        <begin position="1306"/>
        <end position="1372"/>
    </location>
</feature>
<reference evidence="13" key="1">
    <citation type="submission" date="2010-05" db="EMBL/GenBank/DDBJ databases">
        <title>The genome sequence of Magnaporthe poae strain ATCC 64411.</title>
        <authorList>
            <person name="Ma L.-J."/>
            <person name="Dead R."/>
            <person name="Young S."/>
            <person name="Zeng Q."/>
            <person name="Koehrsen M."/>
            <person name="Alvarado L."/>
            <person name="Berlin A."/>
            <person name="Chapman S.B."/>
            <person name="Chen Z."/>
            <person name="Freedman E."/>
            <person name="Gellesch M."/>
            <person name="Goldberg J."/>
            <person name="Griggs A."/>
            <person name="Gujja S."/>
            <person name="Heilman E.R."/>
            <person name="Heiman D."/>
            <person name="Hepburn T."/>
            <person name="Howarth C."/>
            <person name="Jen D."/>
            <person name="Larson L."/>
            <person name="Mehta T."/>
            <person name="Neiman D."/>
            <person name="Pearson M."/>
            <person name="Roberts A."/>
            <person name="Saif S."/>
            <person name="Shea T."/>
            <person name="Shenoy N."/>
            <person name="Sisk P."/>
            <person name="Stolte C."/>
            <person name="Sykes S."/>
            <person name="Walk T."/>
            <person name="White J."/>
            <person name="Yandava C."/>
            <person name="Haas B."/>
            <person name="Nusbaum C."/>
            <person name="Birren B."/>
        </authorList>
    </citation>
    <scope>NUCLEOTIDE SEQUENCE [LARGE SCALE GENOMIC DNA]</scope>
    <source>
        <strain evidence="13">ATCC 64411 / 73-15</strain>
    </source>
</reference>
<dbReference type="SUPFAM" id="SSF143791">
    <property type="entry name" value="DUSP-like"/>
    <property type="match status" value="1"/>
</dbReference>
<dbReference type="InterPro" id="IPR001394">
    <property type="entry name" value="Peptidase_C19_UCH"/>
</dbReference>
<dbReference type="Proteomes" id="UP000011715">
    <property type="component" value="Unassembled WGS sequence"/>
</dbReference>
<feature type="domain" description="DUSP" evidence="10">
    <location>
        <begin position="105"/>
        <end position="224"/>
    </location>
</feature>
<feature type="region of interest" description="Disordered" evidence="8">
    <location>
        <begin position="421"/>
        <end position="456"/>
    </location>
</feature>
<feature type="compositionally biased region" description="Polar residues" evidence="8">
    <location>
        <begin position="1068"/>
        <end position="1081"/>
    </location>
</feature>
<accession>A0A0C4E2F6</accession>
<evidence type="ECO:0000256" key="4">
    <source>
        <dbReference type="ARBA" id="ARBA00022670"/>
    </source>
</evidence>
<dbReference type="Pfam" id="PF06337">
    <property type="entry name" value="DUSP"/>
    <property type="match status" value="1"/>
</dbReference>
<dbReference type="SMART" id="SM00695">
    <property type="entry name" value="DUSP"/>
    <property type="match status" value="1"/>
</dbReference>
<keyword evidence="6" id="KW-0378">Hydrolase</keyword>
<dbReference type="PANTHER" id="PTHR21646">
    <property type="entry name" value="UBIQUITIN CARBOXYL-TERMINAL HYDROLASE"/>
    <property type="match status" value="1"/>
</dbReference>
<feature type="compositionally biased region" description="Low complexity" evidence="8">
    <location>
        <begin position="1331"/>
        <end position="1346"/>
    </location>
</feature>
<evidence type="ECO:0000259" key="10">
    <source>
        <dbReference type="PROSITE" id="PS51283"/>
    </source>
</evidence>
<dbReference type="Pfam" id="PF00443">
    <property type="entry name" value="UCH"/>
    <property type="match status" value="2"/>
</dbReference>
<dbReference type="InterPro" id="IPR038765">
    <property type="entry name" value="Papain-like_cys_pep_sf"/>
</dbReference>
<dbReference type="OMA" id="KPRGCTG"/>
<evidence type="ECO:0000256" key="2">
    <source>
        <dbReference type="ARBA" id="ARBA00009085"/>
    </source>
</evidence>
<dbReference type="Gene3D" id="3.30.2230.10">
    <property type="entry name" value="DUSP-like"/>
    <property type="match status" value="1"/>
</dbReference>
<evidence type="ECO:0000256" key="8">
    <source>
        <dbReference type="SAM" id="MobiDB-lite"/>
    </source>
</evidence>
<feature type="domain" description="USP" evidence="9">
    <location>
        <begin position="464"/>
        <end position="1294"/>
    </location>
</feature>
<evidence type="ECO:0000256" key="6">
    <source>
        <dbReference type="ARBA" id="ARBA00022801"/>
    </source>
</evidence>
<feature type="region of interest" description="Disordered" evidence="8">
    <location>
        <begin position="1"/>
        <end position="104"/>
    </location>
</feature>
<evidence type="ECO:0000313" key="13">
    <source>
        <dbReference type="Proteomes" id="UP000011715"/>
    </source>
</evidence>
<keyword evidence="13" id="KW-1185">Reference proteome</keyword>
<dbReference type="PROSITE" id="PS51283">
    <property type="entry name" value="DUSP"/>
    <property type="match status" value="1"/>
</dbReference>
<feature type="compositionally biased region" description="Polar residues" evidence="8">
    <location>
        <begin position="1444"/>
        <end position="1463"/>
    </location>
</feature>
<reference evidence="11" key="3">
    <citation type="submission" date="2011-03" db="EMBL/GenBank/DDBJ databases">
        <title>Annotation of Magnaporthe poae ATCC 64411.</title>
        <authorList>
            <person name="Ma L.-J."/>
            <person name="Dead R."/>
            <person name="Young S.K."/>
            <person name="Zeng Q."/>
            <person name="Gargeya S."/>
            <person name="Fitzgerald M."/>
            <person name="Haas B."/>
            <person name="Abouelleil A."/>
            <person name="Alvarado L."/>
            <person name="Arachchi H.M."/>
            <person name="Berlin A."/>
            <person name="Brown A."/>
            <person name="Chapman S.B."/>
            <person name="Chen Z."/>
            <person name="Dunbar C."/>
            <person name="Freedman E."/>
            <person name="Gearin G."/>
            <person name="Gellesch M."/>
            <person name="Goldberg J."/>
            <person name="Griggs A."/>
            <person name="Gujja S."/>
            <person name="Heiman D."/>
            <person name="Howarth C."/>
            <person name="Larson L."/>
            <person name="Lui A."/>
            <person name="MacDonald P.J.P."/>
            <person name="Mehta T."/>
            <person name="Montmayeur A."/>
            <person name="Murphy C."/>
            <person name="Neiman D."/>
            <person name="Pearson M."/>
            <person name="Priest M."/>
            <person name="Roberts A."/>
            <person name="Saif S."/>
            <person name="Shea T."/>
            <person name="Shenoy N."/>
            <person name="Sisk P."/>
            <person name="Stolte C."/>
            <person name="Sykes S."/>
            <person name="Yandava C."/>
            <person name="Wortman J."/>
            <person name="Nusbaum C."/>
            <person name="Birren B."/>
        </authorList>
    </citation>
    <scope>NUCLEOTIDE SEQUENCE</scope>
    <source>
        <strain evidence="11">ATCC 64411</strain>
    </source>
</reference>
<proteinExistence type="inferred from homology"/>
<feature type="compositionally biased region" description="Polar residues" evidence="8">
    <location>
        <begin position="1489"/>
        <end position="1498"/>
    </location>
</feature>
<evidence type="ECO:0000256" key="3">
    <source>
        <dbReference type="ARBA" id="ARBA00012759"/>
    </source>
</evidence>
<evidence type="ECO:0000259" key="9">
    <source>
        <dbReference type="PROSITE" id="PS50235"/>
    </source>
</evidence>
<comment type="catalytic activity">
    <reaction evidence="1">
        <text>Thiol-dependent hydrolysis of ester, thioester, amide, peptide and isopeptide bonds formed by the C-terminal Gly of ubiquitin (a 76-residue protein attached to proteins as an intracellular targeting signal).</text>
        <dbReference type="EC" id="3.4.19.12"/>
    </reaction>
</comment>
<protein>
    <recommendedName>
        <fullName evidence="3">ubiquitinyl hydrolase 1</fullName>
        <ecNumber evidence="3">3.4.19.12</ecNumber>
    </recommendedName>
</protein>
<dbReference type="InterPro" id="IPR035927">
    <property type="entry name" value="DUSP-like_sf"/>
</dbReference>
<dbReference type="GO" id="GO:0016579">
    <property type="term" value="P:protein deubiquitination"/>
    <property type="evidence" value="ECO:0007669"/>
    <property type="project" value="InterPro"/>
</dbReference>
<dbReference type="OrthoDB" id="952271at2759"/>
<evidence type="ECO:0000256" key="1">
    <source>
        <dbReference type="ARBA" id="ARBA00000707"/>
    </source>
</evidence>
<dbReference type="EMBL" id="GL876970">
    <property type="protein sequence ID" value="KLU87595.1"/>
    <property type="molecule type" value="Genomic_DNA"/>
</dbReference>
<organism evidence="12 13">
    <name type="scientific">Magnaporthiopsis poae (strain ATCC 64411 / 73-15)</name>
    <name type="common">Kentucky bluegrass fungus</name>
    <name type="synonym">Magnaporthe poae</name>
    <dbReference type="NCBI Taxonomy" id="644358"/>
    <lineage>
        <taxon>Eukaryota</taxon>
        <taxon>Fungi</taxon>
        <taxon>Dikarya</taxon>
        <taxon>Ascomycota</taxon>
        <taxon>Pezizomycotina</taxon>
        <taxon>Sordariomycetes</taxon>
        <taxon>Sordariomycetidae</taxon>
        <taxon>Magnaporthales</taxon>
        <taxon>Magnaporthaceae</taxon>
        <taxon>Magnaporthiopsis</taxon>
    </lineage>
</organism>
<keyword evidence="4" id="KW-0645">Protease</keyword>
<keyword evidence="7" id="KW-0788">Thiol protease</keyword>
<sequence>MIMSDAADAPQRSSSPLKRRASSMDQEMDSDAKEDVDMINPPPLDESEEAGSLASPPGQDVAGASGRVSHASDPASRSKLSASDDPDTSPPTEDSSDFRVKPGVPSLLEQIKTIETLLKAFGESPLQDGDTAFLVSRQWLEKAQAFGDDSKHAPTKAAEVSLGPVDNSDIIDSIVKDVDDKDFVRLKPGLGLEHYQLFSQDAWDLVVSWYGLADGQLPIQRFAHDTAPEGSIPHVQFEIHPPIFAIHRLWSPTSPIPIDQKLKAMNPPPATLACSSSCRTHTFLKKIKRLAGVDLDRKVRLWRVTREPLALTSTPPSSSAMQITPATPPESPNNTPDEQDPWDYLLVEASRLMALTKNVEREELEIKDTTHDANYNGRSTLAFYSLHANDTLVLDENIEGHMFVSVYKGTGISPKEKAITTRGSSSNLAVTTRATASGRSSPAPTGPTTRGRAKLKSGRTTGCVGLSNLGNTCYMNSALQCVRSVEELTKYFLVGEAEKEINTDNPLAHNGEVAMVYYTLLKEMYKDSAPASLSPRQFKNIIGRYAPAFSGYGQQDSQEFVGFLLDALQEDLSRVKKKPYIEKPDSTDEMVNNPDAIKEMADKVWDITKKRDDSVIADLFTGMYKSTLVCPFCQKVSITFDPFNNLTLPLPLQNVWTKAVKYVPLNDAPVDINVELDKNSSIKALKDYIADRVGVPSERLIGAEEFKDKFFKIYEDNGSVSEEITTNDVPVFFELEAAPTNLGYKRPKKKFRSMLQTNDDEDDEAAAEWDAPAADRLVVPVIHKFGAYTNGRKRQGITVTPPHFIIVTREEARNEDAIRRKILEKIASFSTWPEFSHAQETDFADNTDLEMVTAPTSDADSSGDSKVIAKSVEGEEDLVDVSTAKAGPAGAISGLESQPIRPLKVFNTVRPKWIDRDEYLDPQLQNLFTLSYFSEADSSIPTGWQSVNDNMLPSLASRVPQIDVDMRSPGATGPEHDSSSEESSQQPIVDQVETAELTRMAEESSDDEDAPVNMGQNASRLRASQKPKMVGGRRQNRKPQRMYGKKAGKRRGKNSSSSGSNAAPFSGLDNNASDPGTTGSNAGPLIRLGEGIVVNWDEDAWETVYGKVRLNDGRGEPTFTATETLQDPALAERKRQRAQRRKNGITLDDCLDEFEKQEILSEQDMWYCPRCKEHRRAKKKFDLWKTPDILVVHLKRFSSSGWRRDKLDILVDFPIEGLDLTRRVINRQTSKQEVYDLIAIDDHWGGLGGGHYTAFAKNFIDNEWYDYNDSSVTKQKDLSRMVTSSAYLLFYRRRSDVPLGGPRFQRINDLFNNETPDEDMSDSGEGQRLDSGSSLHGSSSALIGAGVTHLQGGRGSPSGVLASEAGGLSADEGEQLPSYEQTVEAGPIVQSWQSGENDDGIRGSIEDEGIGMSVGRWAQPDWNWNRIETGPKTTGSVASDEAEMNSSNGGFSDRNTGANSPFQQFDEYDDAAASEAHVSEYQEPPEPNSEAQANMNDIRNLSWKNQGLHTIPADIGEDAASVRAIEIHLDDEKSGKTE</sequence>
<dbReference type="InterPro" id="IPR050185">
    <property type="entry name" value="Ub_carboxyl-term_hydrolase"/>
</dbReference>
<feature type="region of interest" description="Disordered" evidence="8">
    <location>
        <begin position="1423"/>
        <end position="1498"/>
    </location>
</feature>
<reference evidence="12" key="4">
    <citation type="journal article" date="2015" name="G3 (Bethesda)">
        <title>Genome sequences of three phytopathogenic species of the Magnaporthaceae family of fungi.</title>
        <authorList>
            <person name="Okagaki L.H."/>
            <person name="Nunes C.C."/>
            <person name="Sailsbery J."/>
            <person name="Clay B."/>
            <person name="Brown D."/>
            <person name="John T."/>
            <person name="Oh Y."/>
            <person name="Young N."/>
            <person name="Fitzgerald M."/>
            <person name="Haas B.J."/>
            <person name="Zeng Q."/>
            <person name="Young S."/>
            <person name="Adiconis X."/>
            <person name="Fan L."/>
            <person name="Levin J.Z."/>
            <person name="Mitchell T.K."/>
            <person name="Okubara P.A."/>
            <person name="Farman M.L."/>
            <person name="Kohn L.M."/>
            <person name="Birren B."/>
            <person name="Ma L.-J."/>
            <person name="Dean R.A."/>
        </authorList>
    </citation>
    <scope>NUCLEOTIDE SEQUENCE</scope>
    <source>
        <strain evidence="12">ATCC 64411 / 73-15</strain>
    </source>
</reference>
<dbReference type="VEuPathDB" id="FungiDB:MAPG_06592"/>
<feature type="compositionally biased region" description="Low complexity" evidence="8">
    <location>
        <begin position="311"/>
        <end position="320"/>
    </location>
</feature>
<keyword evidence="5" id="KW-0833">Ubl conjugation pathway</keyword>
<dbReference type="PROSITE" id="PS50235">
    <property type="entry name" value="USP_3"/>
    <property type="match status" value="1"/>
</dbReference>
<dbReference type="SUPFAM" id="SSF54001">
    <property type="entry name" value="Cysteine proteinases"/>
    <property type="match status" value="1"/>
</dbReference>
<feature type="region of interest" description="Disordered" evidence="8">
    <location>
        <begin position="964"/>
        <end position="1084"/>
    </location>
</feature>
<dbReference type="PROSITE" id="PS00972">
    <property type="entry name" value="USP_1"/>
    <property type="match status" value="1"/>
</dbReference>
<reference evidence="11" key="2">
    <citation type="submission" date="2010-05" db="EMBL/GenBank/DDBJ databases">
        <title>The Genome Sequence of Magnaporthe poae strain ATCC 64411.</title>
        <authorList>
            <consortium name="The Broad Institute Genome Sequencing Platform"/>
            <consortium name="Broad Institute Genome Sequencing Center for Infectious Disease"/>
            <person name="Ma L.-J."/>
            <person name="Dead R."/>
            <person name="Young S."/>
            <person name="Zeng Q."/>
            <person name="Koehrsen M."/>
            <person name="Alvarado L."/>
            <person name="Berlin A."/>
            <person name="Chapman S.B."/>
            <person name="Chen Z."/>
            <person name="Freedman E."/>
            <person name="Gellesch M."/>
            <person name="Goldberg J."/>
            <person name="Griggs A."/>
            <person name="Gujja S."/>
            <person name="Heilman E.R."/>
            <person name="Heiman D."/>
            <person name="Hepburn T."/>
            <person name="Howarth C."/>
            <person name="Jen D."/>
            <person name="Larson L."/>
            <person name="Mehta T."/>
            <person name="Neiman D."/>
            <person name="Pearson M."/>
            <person name="Roberts A."/>
            <person name="Saif S."/>
            <person name="Shea T."/>
            <person name="Shenoy N."/>
            <person name="Sisk P."/>
            <person name="Stolte C."/>
            <person name="Sykes S."/>
            <person name="Walk T."/>
            <person name="White J."/>
            <person name="Yandava C."/>
            <person name="Haas B."/>
            <person name="Nusbaum C."/>
            <person name="Birren B."/>
        </authorList>
    </citation>
    <scope>NUCLEOTIDE SEQUENCE</scope>
    <source>
        <strain evidence="11">ATCC 64411</strain>
    </source>
</reference>
<dbReference type="EC" id="3.4.19.12" evidence="3"/>
<dbReference type="STRING" id="644358.A0A0C4E2F6"/>
<gene>
    <name evidence="11" type="ORF">MAPG_06592</name>
</gene>
<feature type="compositionally biased region" description="Basic residues" evidence="8">
    <location>
        <begin position="1034"/>
        <end position="1053"/>
    </location>
</feature>
<evidence type="ECO:0000313" key="11">
    <source>
        <dbReference type="EMBL" id="KLU87595.1"/>
    </source>
</evidence>
<name>A0A0C4E2F6_MAGP6</name>
<dbReference type="PANTHER" id="PTHR21646:SF24">
    <property type="entry name" value="UBIQUITIN CARBOXYL-TERMINAL HYDROLASE"/>
    <property type="match status" value="1"/>
</dbReference>
<dbReference type="GO" id="GO:0004843">
    <property type="term" value="F:cysteine-type deubiquitinase activity"/>
    <property type="evidence" value="ECO:0007669"/>
    <property type="project" value="UniProtKB-EC"/>
</dbReference>
<evidence type="ECO:0000256" key="5">
    <source>
        <dbReference type="ARBA" id="ARBA00022786"/>
    </source>
</evidence>
<dbReference type="GO" id="GO:0006508">
    <property type="term" value="P:proteolysis"/>
    <property type="evidence" value="ECO:0007669"/>
    <property type="project" value="UniProtKB-KW"/>
</dbReference>
<evidence type="ECO:0000256" key="7">
    <source>
        <dbReference type="ARBA" id="ARBA00022807"/>
    </source>
</evidence>
<feature type="region of interest" description="Disordered" evidence="8">
    <location>
        <begin position="311"/>
        <end position="338"/>
    </location>
</feature>
<dbReference type="EnsemblFungi" id="MAPG_06592T0">
    <property type="protein sequence ID" value="MAPG_06592T0"/>
    <property type="gene ID" value="MAPG_06592"/>
</dbReference>
<dbReference type="Gene3D" id="3.90.70.10">
    <property type="entry name" value="Cysteine proteinases"/>
    <property type="match status" value="2"/>
</dbReference>
<feature type="compositionally biased region" description="Polar residues" evidence="8">
    <location>
        <begin position="421"/>
        <end position="448"/>
    </location>
</feature>
<dbReference type="PROSITE" id="PS00973">
    <property type="entry name" value="USP_2"/>
    <property type="match status" value="1"/>
</dbReference>
<dbReference type="InterPro" id="IPR018200">
    <property type="entry name" value="USP_CS"/>
</dbReference>
<comment type="similarity">
    <text evidence="2">Belongs to the peptidase C19 family.</text>
</comment>
<dbReference type="InterPro" id="IPR006615">
    <property type="entry name" value="Pept_C19_DUSP"/>
</dbReference>
<evidence type="ECO:0000313" key="12">
    <source>
        <dbReference type="EnsemblFungi" id="MAPG_06592T0"/>
    </source>
</evidence>
<dbReference type="EMBL" id="ADBL01001596">
    <property type="status" value="NOT_ANNOTATED_CDS"/>
    <property type="molecule type" value="Genomic_DNA"/>
</dbReference>
<feature type="compositionally biased region" description="Low complexity" evidence="8">
    <location>
        <begin position="1054"/>
        <end position="1063"/>
    </location>
</feature>